<evidence type="ECO:0000313" key="3">
    <source>
        <dbReference type="Proteomes" id="UP000194137"/>
    </source>
</evidence>
<protein>
    <submittedName>
        <fullName evidence="2">Uncharacterized protein</fullName>
    </submittedName>
</protein>
<dbReference type="KEGG" id="psin:CAK95_15675"/>
<keyword evidence="3" id="KW-1185">Reference proteome</keyword>
<organism evidence="2 3">
    <name type="scientific">Pseudorhodoplanes sinuspersici</name>
    <dbReference type="NCBI Taxonomy" id="1235591"/>
    <lineage>
        <taxon>Bacteria</taxon>
        <taxon>Pseudomonadati</taxon>
        <taxon>Pseudomonadota</taxon>
        <taxon>Alphaproteobacteria</taxon>
        <taxon>Hyphomicrobiales</taxon>
        <taxon>Pseudorhodoplanes</taxon>
    </lineage>
</organism>
<accession>A0A1W6ZUB7</accession>
<feature type="compositionally biased region" description="Basic residues" evidence="1">
    <location>
        <begin position="74"/>
        <end position="92"/>
    </location>
</feature>
<dbReference type="STRING" id="1235591.CAK95_15675"/>
<dbReference type="OrthoDB" id="8256548at2"/>
<reference evidence="2 3" key="1">
    <citation type="submission" date="2017-05" db="EMBL/GenBank/DDBJ databases">
        <title>Full genome sequence of Pseudorhodoplanes sinuspersici.</title>
        <authorList>
            <person name="Dastgheib S.M.M."/>
            <person name="Shavandi M."/>
            <person name="Tirandaz H."/>
        </authorList>
    </citation>
    <scope>NUCLEOTIDE SEQUENCE [LARGE SCALE GENOMIC DNA]</scope>
    <source>
        <strain evidence="2 3">RIPI110</strain>
    </source>
</reference>
<name>A0A1W6ZUB7_9HYPH</name>
<dbReference type="Proteomes" id="UP000194137">
    <property type="component" value="Chromosome"/>
</dbReference>
<dbReference type="EMBL" id="CP021112">
    <property type="protein sequence ID" value="ARQ00355.1"/>
    <property type="molecule type" value="Genomic_DNA"/>
</dbReference>
<sequence length="92" mass="9986">MIRGEAYVPEEANDVWLSVIGKSLAYLCLKQAEQADPDRMSGVLAKVKFLMGLGLSQDDAAAAAGSTAQSVRVMKIRKRSSSGKKKKKRRTS</sequence>
<evidence type="ECO:0000313" key="2">
    <source>
        <dbReference type="EMBL" id="ARQ00355.1"/>
    </source>
</evidence>
<gene>
    <name evidence="2" type="ORF">CAK95_15675</name>
</gene>
<dbReference type="AlphaFoldDB" id="A0A1W6ZUB7"/>
<feature type="region of interest" description="Disordered" evidence="1">
    <location>
        <begin position="72"/>
        <end position="92"/>
    </location>
</feature>
<evidence type="ECO:0000256" key="1">
    <source>
        <dbReference type="SAM" id="MobiDB-lite"/>
    </source>
</evidence>
<proteinExistence type="predicted"/>